<feature type="region of interest" description="Disordered" evidence="10">
    <location>
        <begin position="294"/>
        <end position="317"/>
    </location>
</feature>
<feature type="transmembrane region" description="Helical" evidence="11">
    <location>
        <begin position="205"/>
        <end position="226"/>
    </location>
</feature>
<dbReference type="InterPro" id="IPR000276">
    <property type="entry name" value="GPCR_Rhodpsn"/>
</dbReference>
<evidence type="ECO:0000256" key="9">
    <source>
        <dbReference type="ARBA" id="ARBA00023224"/>
    </source>
</evidence>
<dbReference type="CDD" id="cd00637">
    <property type="entry name" value="7tm_classA_rhodopsin-like"/>
    <property type="match status" value="1"/>
</dbReference>
<comment type="subcellular location">
    <subcellularLocation>
        <location evidence="1">Cell membrane</location>
        <topology evidence="1">Multi-pass membrane protein</topology>
    </subcellularLocation>
</comment>
<gene>
    <name evidence="13" type="ORF">pdam_00011680</name>
</gene>
<dbReference type="PANTHER" id="PTHR24246:SF27">
    <property type="entry name" value="ADENOSINE RECEPTOR, ISOFORM A"/>
    <property type="match status" value="1"/>
</dbReference>
<keyword evidence="8" id="KW-0325">Glycoprotein</keyword>
<dbReference type="AlphaFoldDB" id="A0A3M6URG6"/>
<evidence type="ECO:0000256" key="10">
    <source>
        <dbReference type="SAM" id="MobiDB-lite"/>
    </source>
</evidence>
<dbReference type="InterPro" id="IPR017452">
    <property type="entry name" value="GPCR_Rhodpsn_7TM"/>
</dbReference>
<keyword evidence="4 11" id="KW-1133">Transmembrane helix</keyword>
<dbReference type="Pfam" id="PF00001">
    <property type="entry name" value="7tm_1"/>
    <property type="match status" value="1"/>
</dbReference>
<evidence type="ECO:0000313" key="14">
    <source>
        <dbReference type="Proteomes" id="UP000275408"/>
    </source>
</evidence>
<evidence type="ECO:0000256" key="1">
    <source>
        <dbReference type="ARBA" id="ARBA00004651"/>
    </source>
</evidence>
<protein>
    <recommendedName>
        <fullName evidence="12">G-protein coupled receptors family 1 profile domain-containing protein</fullName>
    </recommendedName>
</protein>
<accession>A0A3M6URG6</accession>
<feature type="transmembrane region" description="Helical" evidence="11">
    <location>
        <begin position="82"/>
        <end position="104"/>
    </location>
</feature>
<proteinExistence type="predicted"/>
<dbReference type="SUPFAM" id="SSF81321">
    <property type="entry name" value="Family A G protein-coupled receptor-like"/>
    <property type="match status" value="1"/>
</dbReference>
<feature type="transmembrane region" description="Helical" evidence="11">
    <location>
        <begin position="246"/>
        <end position="264"/>
    </location>
</feature>
<evidence type="ECO:0000256" key="7">
    <source>
        <dbReference type="ARBA" id="ARBA00023170"/>
    </source>
</evidence>
<keyword evidence="2" id="KW-1003">Cell membrane</keyword>
<evidence type="ECO:0000256" key="4">
    <source>
        <dbReference type="ARBA" id="ARBA00022989"/>
    </source>
</evidence>
<dbReference type="Proteomes" id="UP000275408">
    <property type="component" value="Unassembled WGS sequence"/>
</dbReference>
<sequence>MFHAADYHQTDAETIAWIVTLAVVGALAIVINLLTLYTFLSATALRSRKHVMIMNLAAADALFGVTGIPVYLVYLIRPQLTLFYVWVMASRFCKVASLFTVGVIAVERMHAIVCPLRHKTLSRLVFNITIASIWICASALTVSGLVVLFRNVDIITFLSLASVFTPVLTITVVLVIGSCYIFIWVSYKRRRFHAINPSTIRERSLALTLLLVSGAFLVTWCPPLLYLSVIPNCIDCIQPNIQILDWFVLVFGIQCLVNPAIYCYRLPLFKVSLKAVIKRVFVKCFHPCCNTAPKNSSIRPGDQKVQELQKQPKVECN</sequence>
<keyword evidence="5" id="KW-0297">G-protein coupled receptor</keyword>
<comment type="caution">
    <text evidence="13">The sequence shown here is derived from an EMBL/GenBank/DDBJ whole genome shotgun (WGS) entry which is preliminary data.</text>
</comment>
<organism evidence="13 14">
    <name type="scientific">Pocillopora damicornis</name>
    <name type="common">Cauliflower coral</name>
    <name type="synonym">Millepora damicornis</name>
    <dbReference type="NCBI Taxonomy" id="46731"/>
    <lineage>
        <taxon>Eukaryota</taxon>
        <taxon>Metazoa</taxon>
        <taxon>Cnidaria</taxon>
        <taxon>Anthozoa</taxon>
        <taxon>Hexacorallia</taxon>
        <taxon>Scleractinia</taxon>
        <taxon>Astrocoeniina</taxon>
        <taxon>Pocilloporidae</taxon>
        <taxon>Pocillopora</taxon>
    </lineage>
</organism>
<dbReference type="PANTHER" id="PTHR24246">
    <property type="entry name" value="OLFACTORY RECEPTOR AND ADENOSINE RECEPTOR"/>
    <property type="match status" value="1"/>
</dbReference>
<dbReference type="GO" id="GO:0004930">
    <property type="term" value="F:G protein-coupled receptor activity"/>
    <property type="evidence" value="ECO:0007669"/>
    <property type="project" value="UniProtKB-KW"/>
</dbReference>
<dbReference type="PRINTS" id="PR00237">
    <property type="entry name" value="GPCRRHODOPSN"/>
</dbReference>
<evidence type="ECO:0000256" key="8">
    <source>
        <dbReference type="ARBA" id="ARBA00023180"/>
    </source>
</evidence>
<evidence type="ECO:0000256" key="3">
    <source>
        <dbReference type="ARBA" id="ARBA00022692"/>
    </source>
</evidence>
<dbReference type="OrthoDB" id="9445642at2759"/>
<feature type="transmembrane region" description="Helical" evidence="11">
    <location>
        <begin position="154"/>
        <end position="185"/>
    </location>
</feature>
<feature type="transmembrane region" description="Helical" evidence="11">
    <location>
        <begin position="124"/>
        <end position="148"/>
    </location>
</feature>
<name>A0A3M6URG6_POCDA</name>
<feature type="transmembrane region" description="Helical" evidence="11">
    <location>
        <begin position="52"/>
        <end position="76"/>
    </location>
</feature>
<dbReference type="STRING" id="46731.A0A3M6URG6"/>
<keyword evidence="3 11" id="KW-0812">Transmembrane</keyword>
<keyword evidence="7" id="KW-0675">Receptor</keyword>
<feature type="transmembrane region" description="Helical" evidence="11">
    <location>
        <begin position="15"/>
        <end position="40"/>
    </location>
</feature>
<keyword evidence="9" id="KW-0807">Transducer</keyword>
<dbReference type="GO" id="GO:0005886">
    <property type="term" value="C:plasma membrane"/>
    <property type="evidence" value="ECO:0007669"/>
    <property type="project" value="UniProtKB-SubCell"/>
</dbReference>
<keyword evidence="14" id="KW-1185">Reference proteome</keyword>
<keyword evidence="6 11" id="KW-0472">Membrane</keyword>
<evidence type="ECO:0000256" key="5">
    <source>
        <dbReference type="ARBA" id="ARBA00023040"/>
    </source>
</evidence>
<feature type="compositionally biased region" description="Basic and acidic residues" evidence="10">
    <location>
        <begin position="301"/>
        <end position="317"/>
    </location>
</feature>
<dbReference type="PROSITE" id="PS50262">
    <property type="entry name" value="G_PROTEIN_RECEP_F1_2"/>
    <property type="match status" value="1"/>
</dbReference>
<evidence type="ECO:0000313" key="13">
    <source>
        <dbReference type="EMBL" id="RMX56241.1"/>
    </source>
</evidence>
<evidence type="ECO:0000256" key="6">
    <source>
        <dbReference type="ARBA" id="ARBA00023136"/>
    </source>
</evidence>
<evidence type="ECO:0000256" key="2">
    <source>
        <dbReference type="ARBA" id="ARBA00022475"/>
    </source>
</evidence>
<evidence type="ECO:0000259" key="12">
    <source>
        <dbReference type="PROSITE" id="PS50262"/>
    </source>
</evidence>
<dbReference type="EMBL" id="RCHS01000878">
    <property type="protein sequence ID" value="RMX56241.1"/>
    <property type="molecule type" value="Genomic_DNA"/>
</dbReference>
<reference evidence="13 14" key="1">
    <citation type="journal article" date="2018" name="Sci. Rep.">
        <title>Comparative analysis of the Pocillopora damicornis genome highlights role of immune system in coral evolution.</title>
        <authorList>
            <person name="Cunning R."/>
            <person name="Bay R.A."/>
            <person name="Gillette P."/>
            <person name="Baker A.C."/>
            <person name="Traylor-Knowles N."/>
        </authorList>
    </citation>
    <scope>NUCLEOTIDE SEQUENCE [LARGE SCALE GENOMIC DNA]</scope>
    <source>
        <strain evidence="13">RSMAS</strain>
        <tissue evidence="13">Whole animal</tissue>
    </source>
</reference>
<dbReference type="Gene3D" id="1.20.1070.10">
    <property type="entry name" value="Rhodopsin 7-helix transmembrane proteins"/>
    <property type="match status" value="1"/>
</dbReference>
<feature type="domain" description="G-protein coupled receptors family 1 profile" evidence="12">
    <location>
        <begin position="31"/>
        <end position="262"/>
    </location>
</feature>
<evidence type="ECO:0000256" key="11">
    <source>
        <dbReference type="SAM" id="Phobius"/>
    </source>
</evidence>